<name>A0A0L0F4E4_9EUKA</name>
<evidence type="ECO:0000313" key="2">
    <source>
        <dbReference type="Proteomes" id="UP000054560"/>
    </source>
</evidence>
<dbReference type="EMBL" id="KQ248681">
    <property type="protein sequence ID" value="KNC71499.1"/>
    <property type="molecule type" value="Genomic_DNA"/>
</dbReference>
<protein>
    <submittedName>
        <fullName evidence="1">Uncharacterized protein</fullName>
    </submittedName>
</protein>
<keyword evidence="2" id="KW-1185">Reference proteome</keyword>
<dbReference type="AlphaFoldDB" id="A0A0L0F4E4"/>
<sequence length="131" mass="14280">VFVFASIGEGHFLRATSIVGWCQFSQTKPDIGKSCRGDNVFCIKGPTPDKSGPVSMGDSVVFESAKWPGFYVGTQSAPRGIYCRLTNSVEKASTTIFRLGWSPNQNAGNGLNPFYSTKVSNEFPPIRTLYT</sequence>
<dbReference type="RefSeq" id="XP_014145401.1">
    <property type="nucleotide sequence ID" value="XM_014289926.1"/>
</dbReference>
<dbReference type="Proteomes" id="UP000054560">
    <property type="component" value="Unassembled WGS sequence"/>
</dbReference>
<dbReference type="GeneID" id="25916466"/>
<accession>A0A0L0F4E4</accession>
<reference evidence="1 2" key="1">
    <citation type="submission" date="2011-02" db="EMBL/GenBank/DDBJ databases">
        <title>The Genome Sequence of Sphaeroforma arctica JP610.</title>
        <authorList>
            <consortium name="The Broad Institute Genome Sequencing Platform"/>
            <person name="Russ C."/>
            <person name="Cuomo C."/>
            <person name="Young S.K."/>
            <person name="Zeng Q."/>
            <person name="Gargeya S."/>
            <person name="Alvarado L."/>
            <person name="Berlin A."/>
            <person name="Chapman S.B."/>
            <person name="Chen Z."/>
            <person name="Freedman E."/>
            <person name="Gellesch M."/>
            <person name="Goldberg J."/>
            <person name="Griggs A."/>
            <person name="Gujja S."/>
            <person name="Heilman E."/>
            <person name="Heiman D."/>
            <person name="Howarth C."/>
            <person name="Mehta T."/>
            <person name="Neiman D."/>
            <person name="Pearson M."/>
            <person name="Roberts A."/>
            <person name="Saif S."/>
            <person name="Shea T."/>
            <person name="Shenoy N."/>
            <person name="Sisk P."/>
            <person name="Stolte C."/>
            <person name="Sykes S."/>
            <person name="White J."/>
            <person name="Yandava C."/>
            <person name="Burger G."/>
            <person name="Gray M.W."/>
            <person name="Holland P.W.H."/>
            <person name="King N."/>
            <person name="Lang F.B.F."/>
            <person name="Roger A.J."/>
            <person name="Ruiz-Trillo I."/>
            <person name="Haas B."/>
            <person name="Nusbaum C."/>
            <person name="Birren B."/>
        </authorList>
    </citation>
    <scope>NUCLEOTIDE SEQUENCE [LARGE SCALE GENOMIC DNA]</scope>
    <source>
        <strain evidence="1 2">JP610</strain>
    </source>
</reference>
<gene>
    <name evidence="1" type="ORF">SARC_15962</name>
</gene>
<proteinExistence type="predicted"/>
<feature type="non-terminal residue" evidence="1">
    <location>
        <position position="1"/>
    </location>
</feature>
<evidence type="ECO:0000313" key="1">
    <source>
        <dbReference type="EMBL" id="KNC71499.1"/>
    </source>
</evidence>
<organism evidence="1 2">
    <name type="scientific">Sphaeroforma arctica JP610</name>
    <dbReference type="NCBI Taxonomy" id="667725"/>
    <lineage>
        <taxon>Eukaryota</taxon>
        <taxon>Ichthyosporea</taxon>
        <taxon>Ichthyophonida</taxon>
        <taxon>Sphaeroforma</taxon>
    </lineage>
</organism>